<comment type="caution">
    <text evidence="1">The sequence shown here is derived from an EMBL/GenBank/DDBJ whole genome shotgun (WGS) entry which is preliminary data.</text>
</comment>
<dbReference type="EMBL" id="LVYI01000001">
    <property type="protein sequence ID" value="OAP65191.1"/>
    <property type="molecule type" value="Genomic_DNA"/>
</dbReference>
<dbReference type="RefSeq" id="XP_018698558.1">
    <property type="nucleotide sequence ID" value="XM_018832679.1"/>
</dbReference>
<dbReference type="STRING" id="1367422.A0A179A0R8"/>
<name>A0A179A0R8_9EURO</name>
<evidence type="ECO:0000313" key="2">
    <source>
        <dbReference type="Proteomes" id="UP000078343"/>
    </source>
</evidence>
<sequence>MDAIEHIGTPSKAPRCFDYINCAECATDLRVAFIARGSDQLVAQISIWQCFGGRDLDEEDPTVQRMYGFRFSRKRETQSYRFALPTRNLELLYNESLGNGGSPTNGLQQRHRWLHWWGWDHPYYKNTPGHGAQFYREQQEPQEQQEQQADQTNAGNIIENQNRGLTLFFTVHKVSPNARTEDAKRAPVPLGIGDLTGIEDSVEERLIEVSANTKRMNAIRDWTKQTPSS</sequence>
<gene>
    <name evidence="1" type="ORF">AYL99_01163</name>
</gene>
<proteinExistence type="predicted"/>
<keyword evidence="2" id="KW-1185">Reference proteome</keyword>
<organism evidence="1 2">
    <name type="scientific">Fonsecaea erecta</name>
    <dbReference type="NCBI Taxonomy" id="1367422"/>
    <lineage>
        <taxon>Eukaryota</taxon>
        <taxon>Fungi</taxon>
        <taxon>Dikarya</taxon>
        <taxon>Ascomycota</taxon>
        <taxon>Pezizomycotina</taxon>
        <taxon>Eurotiomycetes</taxon>
        <taxon>Chaetothyriomycetidae</taxon>
        <taxon>Chaetothyriales</taxon>
        <taxon>Herpotrichiellaceae</taxon>
        <taxon>Fonsecaea</taxon>
    </lineage>
</organism>
<dbReference type="Proteomes" id="UP000078343">
    <property type="component" value="Unassembled WGS sequence"/>
</dbReference>
<dbReference type="AlphaFoldDB" id="A0A179A0R8"/>
<protein>
    <submittedName>
        <fullName evidence="1">Uncharacterized protein</fullName>
    </submittedName>
</protein>
<dbReference type="GeneID" id="30005333"/>
<evidence type="ECO:0000313" key="1">
    <source>
        <dbReference type="EMBL" id="OAP65191.1"/>
    </source>
</evidence>
<dbReference type="OrthoDB" id="4161560at2759"/>
<accession>A0A179A0R8</accession>
<reference evidence="1 2" key="1">
    <citation type="submission" date="2016-04" db="EMBL/GenBank/DDBJ databases">
        <title>Draft genome of Fonsecaea erecta CBS 125763.</title>
        <authorList>
            <person name="Weiss V.A."/>
            <person name="Vicente V.A."/>
            <person name="Raittz R.T."/>
            <person name="Moreno L.F."/>
            <person name="De Souza E.M."/>
            <person name="Pedrosa F.O."/>
            <person name="Steffens M.B."/>
            <person name="Faoro H."/>
            <person name="Tadra-Sfeir M.Z."/>
            <person name="Najafzadeh M.J."/>
            <person name="Felipe M.S."/>
            <person name="Teixeira M."/>
            <person name="Sun J."/>
            <person name="Xi L."/>
            <person name="Gomes R."/>
            <person name="De Azevedo C.M."/>
            <person name="Salgado C.G."/>
            <person name="Da Silva M.B."/>
            <person name="Nascimento M.F."/>
            <person name="Queiroz-Telles F."/>
            <person name="Attili D.S."/>
            <person name="Gorbushina A."/>
        </authorList>
    </citation>
    <scope>NUCLEOTIDE SEQUENCE [LARGE SCALE GENOMIC DNA]</scope>
    <source>
        <strain evidence="1 2">CBS 125763</strain>
    </source>
</reference>